<gene>
    <name evidence="5" type="ORF">KQ910_19755</name>
</gene>
<evidence type="ECO:0000259" key="4">
    <source>
        <dbReference type="PROSITE" id="PS01124"/>
    </source>
</evidence>
<dbReference type="PROSITE" id="PS01124">
    <property type="entry name" value="HTH_ARAC_FAMILY_2"/>
    <property type="match status" value="1"/>
</dbReference>
<accession>A0ABS6IQN0</accession>
<proteinExistence type="predicted"/>
<comment type="caution">
    <text evidence="5">The sequence shown here is derived from an EMBL/GenBank/DDBJ whole genome shotgun (WGS) entry which is preliminary data.</text>
</comment>
<evidence type="ECO:0000313" key="6">
    <source>
        <dbReference type="Proteomes" id="UP000727907"/>
    </source>
</evidence>
<keyword evidence="2" id="KW-0238">DNA-binding</keyword>
<dbReference type="InterPro" id="IPR018062">
    <property type="entry name" value="HTH_AraC-typ_CS"/>
</dbReference>
<keyword evidence="6" id="KW-1185">Reference proteome</keyword>
<dbReference type="PANTHER" id="PTHR46796:SF2">
    <property type="entry name" value="TRANSCRIPTIONAL REGULATORY PROTEIN"/>
    <property type="match status" value="1"/>
</dbReference>
<dbReference type="SMART" id="SM00342">
    <property type="entry name" value="HTH_ARAC"/>
    <property type="match status" value="1"/>
</dbReference>
<dbReference type="InterPro" id="IPR003313">
    <property type="entry name" value="AraC-bd"/>
</dbReference>
<dbReference type="InterPro" id="IPR018060">
    <property type="entry name" value="HTH_AraC"/>
</dbReference>
<name>A0ABS6IQN0_9HYPH</name>
<evidence type="ECO:0000256" key="2">
    <source>
        <dbReference type="ARBA" id="ARBA00023125"/>
    </source>
</evidence>
<evidence type="ECO:0000256" key="1">
    <source>
        <dbReference type="ARBA" id="ARBA00023015"/>
    </source>
</evidence>
<reference evidence="5 6" key="1">
    <citation type="submission" date="2021-06" db="EMBL/GenBank/DDBJ databases">
        <authorList>
            <person name="Lee D.H."/>
        </authorList>
    </citation>
    <scope>NUCLEOTIDE SEQUENCE [LARGE SCALE GENOMIC DNA]</scope>
    <source>
        <strain evidence="5 6">MMS21-HV4-11</strain>
    </source>
</reference>
<dbReference type="EMBL" id="JAHOPB010000002">
    <property type="protein sequence ID" value="MBU8876017.1"/>
    <property type="molecule type" value="Genomic_DNA"/>
</dbReference>
<dbReference type="Pfam" id="PF12833">
    <property type="entry name" value="HTH_18"/>
    <property type="match status" value="1"/>
</dbReference>
<dbReference type="PANTHER" id="PTHR46796">
    <property type="entry name" value="HTH-TYPE TRANSCRIPTIONAL ACTIVATOR RHAS-RELATED"/>
    <property type="match status" value="1"/>
</dbReference>
<keyword evidence="3" id="KW-0804">Transcription</keyword>
<dbReference type="Proteomes" id="UP000727907">
    <property type="component" value="Unassembled WGS sequence"/>
</dbReference>
<dbReference type="Pfam" id="PF02311">
    <property type="entry name" value="AraC_binding"/>
    <property type="match status" value="1"/>
</dbReference>
<organism evidence="5 6">
    <name type="scientific">Reyranella humidisoli</name>
    <dbReference type="NCBI Taxonomy" id="2849149"/>
    <lineage>
        <taxon>Bacteria</taxon>
        <taxon>Pseudomonadati</taxon>
        <taxon>Pseudomonadota</taxon>
        <taxon>Alphaproteobacteria</taxon>
        <taxon>Hyphomicrobiales</taxon>
        <taxon>Reyranellaceae</taxon>
        <taxon>Reyranella</taxon>
    </lineage>
</organism>
<dbReference type="PROSITE" id="PS00041">
    <property type="entry name" value="HTH_ARAC_FAMILY_1"/>
    <property type="match status" value="1"/>
</dbReference>
<protein>
    <submittedName>
        <fullName evidence="5">AraC family transcriptional regulator</fullName>
    </submittedName>
</protein>
<dbReference type="InterPro" id="IPR050204">
    <property type="entry name" value="AraC_XylS_family_regulators"/>
</dbReference>
<evidence type="ECO:0000313" key="5">
    <source>
        <dbReference type="EMBL" id="MBU8876017.1"/>
    </source>
</evidence>
<feature type="domain" description="HTH araC/xylS-type" evidence="4">
    <location>
        <begin position="166"/>
        <end position="263"/>
    </location>
</feature>
<evidence type="ECO:0000256" key="3">
    <source>
        <dbReference type="ARBA" id="ARBA00023163"/>
    </source>
</evidence>
<keyword evidence="1" id="KW-0805">Transcription regulation</keyword>
<sequence length="267" mass="28925">MNADQIRLDRPTAGLQRLAARFGGHAYDLHRHETYGIGLTLYGVQQFHYRGSLRASHGGQVLVLHPDEPHDGHAGEGGAFAYRMLYLDPAAVSEALDGAGPPYVADAVARDEAMASAVAEAFVDFPQALEPLAVDALVGRFADLLARRSDGPPRRRRGSVALRAATRARDFLVAEAHRVVGSDELEQVSGLDRFSLARHFRAAFGTSPHRFQVGQRLMHVQAMIAEGTALSEAAAAAGFADQSHLTRHFSARFGVTPGRWANLSRRT</sequence>